<name>A0A1M5H0P3_9FLAO</name>
<reference evidence="2" key="1">
    <citation type="submission" date="2016-11" db="EMBL/GenBank/DDBJ databases">
        <authorList>
            <person name="Varghese N."/>
            <person name="Submissions S."/>
        </authorList>
    </citation>
    <scope>NUCLEOTIDE SEQUENCE [LARGE SCALE GENOMIC DNA]</scope>
    <source>
        <strain evidence="2">DSM 19978</strain>
    </source>
</reference>
<accession>A0A1M5H0P3</accession>
<keyword evidence="2" id="KW-1185">Reference proteome</keyword>
<dbReference type="EMBL" id="FQWB01000002">
    <property type="protein sequence ID" value="SHG09456.1"/>
    <property type="molecule type" value="Genomic_DNA"/>
</dbReference>
<gene>
    <name evidence="1" type="ORF">SAMN05443549_10224</name>
</gene>
<dbReference type="Proteomes" id="UP000184516">
    <property type="component" value="Unassembled WGS sequence"/>
</dbReference>
<protein>
    <submittedName>
        <fullName evidence="1">Uncharacterized protein</fullName>
    </submittedName>
</protein>
<dbReference type="STRING" id="468056.SAMN05443549_10224"/>
<dbReference type="AlphaFoldDB" id="A0A1M5H0P3"/>
<sequence>MNMKKLILLLLLLQGSIVFGQIKFENKKIALVNDIYFKTTKDNIDSFMKEKGFEKEDVEQLNDGEIKEVYIFSSQIESIEVYYTKANKIQGVSCIYDGVPNAIFIEMELKNKGYTAKIVKQDFGGETISKNVWSKTGSKLKFITSSDEKEKMGVVAFGNYEEE</sequence>
<organism evidence="1 2">
    <name type="scientific">Flavobacterium fluvii</name>
    <dbReference type="NCBI Taxonomy" id="468056"/>
    <lineage>
        <taxon>Bacteria</taxon>
        <taxon>Pseudomonadati</taxon>
        <taxon>Bacteroidota</taxon>
        <taxon>Flavobacteriia</taxon>
        <taxon>Flavobacteriales</taxon>
        <taxon>Flavobacteriaceae</taxon>
        <taxon>Flavobacterium</taxon>
    </lineage>
</organism>
<evidence type="ECO:0000313" key="1">
    <source>
        <dbReference type="EMBL" id="SHG09456.1"/>
    </source>
</evidence>
<evidence type="ECO:0000313" key="2">
    <source>
        <dbReference type="Proteomes" id="UP000184516"/>
    </source>
</evidence>
<proteinExistence type="predicted"/>